<protein>
    <submittedName>
        <fullName evidence="1">CLUMA_CG021207, isoform A</fullName>
    </submittedName>
</protein>
<keyword evidence="2" id="KW-1185">Reference proteome</keyword>
<dbReference type="Proteomes" id="UP000183832">
    <property type="component" value="Unassembled WGS sequence"/>
</dbReference>
<dbReference type="AlphaFoldDB" id="A0A1J1J754"/>
<evidence type="ECO:0000313" key="1">
    <source>
        <dbReference type="EMBL" id="CRL08215.1"/>
    </source>
</evidence>
<name>A0A1J1J754_9DIPT</name>
<proteinExistence type="predicted"/>
<dbReference type="EMBL" id="CVRI01000074">
    <property type="protein sequence ID" value="CRL08215.1"/>
    <property type="molecule type" value="Genomic_DNA"/>
</dbReference>
<reference evidence="1 2" key="1">
    <citation type="submission" date="2015-04" db="EMBL/GenBank/DDBJ databases">
        <authorList>
            <person name="Syromyatnikov M.Y."/>
            <person name="Popov V.N."/>
        </authorList>
    </citation>
    <scope>NUCLEOTIDE SEQUENCE [LARGE SCALE GENOMIC DNA]</scope>
</reference>
<sequence length="60" mass="6816">MERNDFRIIKFDWENLINAMSGTSIDTFGKVQFHSGEISSCQLLETQIFKLVITNGNGYG</sequence>
<gene>
    <name evidence="1" type="ORF">CLUMA_CG021207</name>
</gene>
<organism evidence="1 2">
    <name type="scientific">Clunio marinus</name>
    <dbReference type="NCBI Taxonomy" id="568069"/>
    <lineage>
        <taxon>Eukaryota</taxon>
        <taxon>Metazoa</taxon>
        <taxon>Ecdysozoa</taxon>
        <taxon>Arthropoda</taxon>
        <taxon>Hexapoda</taxon>
        <taxon>Insecta</taxon>
        <taxon>Pterygota</taxon>
        <taxon>Neoptera</taxon>
        <taxon>Endopterygota</taxon>
        <taxon>Diptera</taxon>
        <taxon>Nematocera</taxon>
        <taxon>Chironomoidea</taxon>
        <taxon>Chironomidae</taxon>
        <taxon>Clunio</taxon>
    </lineage>
</organism>
<accession>A0A1J1J754</accession>
<evidence type="ECO:0000313" key="2">
    <source>
        <dbReference type="Proteomes" id="UP000183832"/>
    </source>
</evidence>